<proteinExistence type="inferred from homology"/>
<feature type="transmembrane region" description="Helical" evidence="9">
    <location>
        <begin position="6"/>
        <end position="25"/>
    </location>
</feature>
<keyword evidence="9 10" id="KW-0496">Mitochondrion</keyword>
<reference evidence="10" key="1">
    <citation type="submission" date="2021-11" db="EMBL/GenBank/DDBJ databases">
        <authorList>
            <person name="Ge X.-Y."/>
            <person name="Peng L."/>
            <person name="Sun C.-H."/>
            <person name="Wang B.-X."/>
        </authorList>
    </citation>
    <scope>NUCLEOTIDE SEQUENCE</scope>
</reference>
<dbReference type="GO" id="GO:0031966">
    <property type="term" value="C:mitochondrial membrane"/>
    <property type="evidence" value="ECO:0007669"/>
    <property type="project" value="UniProtKB-SubCell"/>
</dbReference>
<keyword evidence="5 9" id="KW-0812">Transmembrane</keyword>
<evidence type="ECO:0000256" key="3">
    <source>
        <dbReference type="ARBA" id="ARBA00021007"/>
    </source>
</evidence>
<evidence type="ECO:0000256" key="4">
    <source>
        <dbReference type="ARBA" id="ARBA00022448"/>
    </source>
</evidence>
<dbReference type="CTD" id="4537"/>
<dbReference type="InterPro" id="IPR038430">
    <property type="entry name" value="NDAH_ubi_oxred_su3_sf"/>
</dbReference>
<dbReference type="GeneID" id="77425330"/>
<dbReference type="GO" id="GO:0030964">
    <property type="term" value="C:NADH dehydrogenase complex"/>
    <property type="evidence" value="ECO:0007669"/>
    <property type="project" value="TreeGrafter"/>
</dbReference>
<keyword evidence="6 9" id="KW-1133">Transmembrane helix</keyword>
<gene>
    <name evidence="10" type="primary">ND3</name>
</gene>
<comment type="similarity">
    <text evidence="2 9">Belongs to the complex I subunit 3 family.</text>
</comment>
<comment type="catalytic activity">
    <reaction evidence="8 9">
        <text>a ubiquinone + NADH + 5 H(+)(in) = a ubiquinol + NAD(+) + 4 H(+)(out)</text>
        <dbReference type="Rhea" id="RHEA:29091"/>
        <dbReference type="Rhea" id="RHEA-COMP:9565"/>
        <dbReference type="Rhea" id="RHEA-COMP:9566"/>
        <dbReference type="ChEBI" id="CHEBI:15378"/>
        <dbReference type="ChEBI" id="CHEBI:16389"/>
        <dbReference type="ChEBI" id="CHEBI:17976"/>
        <dbReference type="ChEBI" id="CHEBI:57540"/>
        <dbReference type="ChEBI" id="CHEBI:57945"/>
        <dbReference type="EC" id="7.1.1.2"/>
    </reaction>
</comment>
<evidence type="ECO:0000313" key="10">
    <source>
        <dbReference type="EMBL" id="UZZ43863.1"/>
    </source>
</evidence>
<keyword evidence="9" id="KW-0679">Respiratory chain</keyword>
<evidence type="ECO:0000256" key="2">
    <source>
        <dbReference type="ARBA" id="ARBA00008472"/>
    </source>
</evidence>
<evidence type="ECO:0000256" key="7">
    <source>
        <dbReference type="ARBA" id="ARBA00023136"/>
    </source>
</evidence>
<dbReference type="Gene3D" id="1.20.58.1610">
    <property type="entry name" value="NADH:ubiquinone/plastoquinone oxidoreductase, chain 3"/>
    <property type="match status" value="1"/>
</dbReference>
<protein>
    <recommendedName>
        <fullName evidence="3 9">NADH-ubiquinone oxidoreductase chain 3</fullName>
        <ecNumber evidence="9">7.1.1.2</ecNumber>
    </recommendedName>
</protein>
<keyword evidence="9" id="KW-1278">Translocase</keyword>
<reference evidence="10" key="2">
    <citation type="journal article" date="2022" name="Syst. Entomol.">
        <title>Massive gene rearrangements of mitochondrial genomes and implications for the phylogeny of Trichoptera (Insecta).</title>
        <authorList>
            <person name="Ge X."/>
            <person name="Peng L."/>
            <person name="Vogler A.P."/>
            <person name="Morse J.C."/>
            <person name="Yang L."/>
            <person name="Sun C."/>
            <person name="Wang B."/>
        </authorList>
    </citation>
    <scope>NUCLEOTIDE SEQUENCE</scope>
</reference>
<comment type="function">
    <text evidence="9">Core subunit of the mitochondrial membrane respiratory chain NADH dehydrogenase (Complex I) which catalyzes electron transfer from NADH through the respiratory chain, using ubiquinone as an electron acceptor. Essential for the catalytic activity of complex I.</text>
</comment>
<dbReference type="PANTHER" id="PTHR11058">
    <property type="entry name" value="NADH-UBIQUINONE OXIDOREDUCTASE CHAIN 3"/>
    <property type="match status" value="1"/>
</dbReference>
<dbReference type="Pfam" id="PF00507">
    <property type="entry name" value="Oxidored_q4"/>
    <property type="match status" value="1"/>
</dbReference>
<evidence type="ECO:0000256" key="8">
    <source>
        <dbReference type="ARBA" id="ARBA00049551"/>
    </source>
</evidence>
<dbReference type="RefSeq" id="YP_010586127.1">
    <property type="nucleotide sequence ID" value="NC_069251.1"/>
</dbReference>
<keyword evidence="9" id="KW-0830">Ubiquinone</keyword>
<accession>A0A9E8LNS0</accession>
<feature type="transmembrane region" description="Helical" evidence="9">
    <location>
        <begin position="57"/>
        <end position="81"/>
    </location>
</feature>
<evidence type="ECO:0000256" key="9">
    <source>
        <dbReference type="RuleBase" id="RU003640"/>
    </source>
</evidence>
<organism evidence="10">
    <name type="scientific">Diplectrona hexapetala</name>
    <name type="common">nom. nud.</name>
    <dbReference type="NCBI Taxonomy" id="2904920"/>
    <lineage>
        <taxon>Eukaryota</taxon>
        <taxon>Metazoa</taxon>
        <taxon>Ecdysozoa</taxon>
        <taxon>Arthropoda</taxon>
        <taxon>Hexapoda</taxon>
        <taxon>Insecta</taxon>
        <taxon>Pterygota</taxon>
        <taxon>Neoptera</taxon>
        <taxon>Endopterygota</taxon>
        <taxon>Trichoptera</taxon>
        <taxon>Annulipalpia</taxon>
        <taxon>Hydropsychoidea</taxon>
        <taxon>Hydropsychidae</taxon>
        <taxon>Diplectroninae</taxon>
        <taxon>Diplectrona</taxon>
    </lineage>
</organism>
<dbReference type="AlphaFoldDB" id="A0A9E8LNS0"/>
<dbReference type="PANTHER" id="PTHR11058:SF9">
    <property type="entry name" value="NADH-UBIQUINONE OXIDOREDUCTASE CHAIN 3"/>
    <property type="match status" value="1"/>
</dbReference>
<name>A0A9E8LNS0_9NEOP</name>
<keyword evidence="9" id="KW-0249">Electron transport</keyword>
<feature type="transmembrane region" description="Helical" evidence="9">
    <location>
        <begin position="87"/>
        <end position="108"/>
    </location>
</feature>
<keyword evidence="7 9" id="KW-0472">Membrane</keyword>
<comment type="subcellular location">
    <subcellularLocation>
        <location evidence="1">Membrane</location>
    </subcellularLocation>
    <subcellularLocation>
        <location evidence="9">Mitochondrion membrane</location>
        <topology evidence="9">Multi-pass membrane protein</topology>
    </subcellularLocation>
</comment>
<evidence type="ECO:0000256" key="5">
    <source>
        <dbReference type="ARBA" id="ARBA00022692"/>
    </source>
</evidence>
<sequence length="117" mass="13524">MLPMNLIILIIITVCLLMISVSLMISKKKINDRMKLSPFECGFTPSSSPRLPFSIQFFMISIVFLIFDIEISIILPLITSFQVCNKPAWILTVSIFMIILILGILYEWHQTLLNWNM</sequence>
<geneLocation type="mitochondrion" evidence="10"/>
<keyword evidence="9" id="KW-0520">NAD</keyword>
<dbReference type="InterPro" id="IPR000440">
    <property type="entry name" value="NADH_UbQ/plastoQ_OxRdtase_su3"/>
</dbReference>
<evidence type="ECO:0000256" key="1">
    <source>
        <dbReference type="ARBA" id="ARBA00004370"/>
    </source>
</evidence>
<dbReference type="GO" id="GO:0008137">
    <property type="term" value="F:NADH dehydrogenase (ubiquinone) activity"/>
    <property type="evidence" value="ECO:0007669"/>
    <property type="project" value="UniProtKB-UniRule"/>
</dbReference>
<dbReference type="EC" id="7.1.1.2" evidence="9"/>
<dbReference type="EMBL" id="OL678009">
    <property type="protein sequence ID" value="UZZ43863.1"/>
    <property type="molecule type" value="Genomic_DNA"/>
</dbReference>
<keyword evidence="4 9" id="KW-0813">Transport</keyword>
<evidence type="ECO:0000256" key="6">
    <source>
        <dbReference type="ARBA" id="ARBA00022989"/>
    </source>
</evidence>